<gene>
    <name evidence="2" type="primary">LOC105262708</name>
</gene>
<accession>A0A9R1TU38</accession>
<reference evidence="2" key="1">
    <citation type="submission" date="2025-08" db="UniProtKB">
        <authorList>
            <consortium name="RefSeq"/>
        </authorList>
    </citation>
    <scope>IDENTIFICATION</scope>
    <source>
        <strain evidence="2">USDA-PBARC FA_bdor</strain>
        <tissue evidence="2">Whole organism</tissue>
    </source>
</reference>
<protein>
    <submittedName>
        <fullName evidence="2">Uncharacterized protein</fullName>
    </submittedName>
</protein>
<evidence type="ECO:0000313" key="1">
    <source>
        <dbReference type="Proteomes" id="UP000694866"/>
    </source>
</evidence>
<dbReference type="AlphaFoldDB" id="A0A9R1TU38"/>
<dbReference type="OrthoDB" id="5915976at2759"/>
<proteinExistence type="predicted"/>
<organism evidence="1 2">
    <name type="scientific">Fopius arisanus</name>
    <dbReference type="NCBI Taxonomy" id="64838"/>
    <lineage>
        <taxon>Eukaryota</taxon>
        <taxon>Metazoa</taxon>
        <taxon>Ecdysozoa</taxon>
        <taxon>Arthropoda</taxon>
        <taxon>Hexapoda</taxon>
        <taxon>Insecta</taxon>
        <taxon>Pterygota</taxon>
        <taxon>Neoptera</taxon>
        <taxon>Endopterygota</taxon>
        <taxon>Hymenoptera</taxon>
        <taxon>Apocrita</taxon>
        <taxon>Ichneumonoidea</taxon>
        <taxon>Braconidae</taxon>
        <taxon>Opiinae</taxon>
        <taxon>Fopius</taxon>
    </lineage>
</organism>
<dbReference type="Proteomes" id="UP000694866">
    <property type="component" value="Unplaced"/>
</dbReference>
<evidence type="ECO:0000313" key="2">
    <source>
        <dbReference type="RefSeq" id="XP_011296731.1"/>
    </source>
</evidence>
<dbReference type="GeneID" id="105262708"/>
<keyword evidence="1" id="KW-1185">Reference proteome</keyword>
<sequence length="326" mass="37217">MKTPPENNFTERMLRRSSSMTLLRRRKILAAIEDETCDNLHETMHCNNRNSYISSSSTGTDELVAIIEMLNVEERVELSEEESEINCESKVIEDQDMDIFESPKTKRRCCSPNTKFTSFSPMAKTEIKSLADVDGIISSIPVTNKVKAPSEVEEFLENALEDELNNTMTNDHSKRVQESDGERTNANLDGSELISEVKTPFYKRITRFWNHERQSNSCNVDRISKRLRDTSTLNRSETFYRTLSYTIKKKIRAALTRDKSPEVALPNESQGQLAFDKDAMDMIENILENIKIQQGMIEQASKALSACRMSKELAGNSEEVESERTT</sequence>
<dbReference type="KEGG" id="fas:105262708"/>
<dbReference type="RefSeq" id="XP_011296731.1">
    <property type="nucleotide sequence ID" value="XM_011298429.1"/>
</dbReference>
<name>A0A9R1TU38_9HYME</name>